<evidence type="ECO:0000259" key="1">
    <source>
        <dbReference type="SMART" id="SM00460"/>
    </source>
</evidence>
<evidence type="ECO:0000313" key="2">
    <source>
        <dbReference type="EMBL" id="NMG02065.1"/>
    </source>
</evidence>
<dbReference type="Pfam" id="PF01841">
    <property type="entry name" value="Transglut_core"/>
    <property type="match status" value="1"/>
</dbReference>
<organism evidence="2 3">
    <name type="scientific">Azoarcus taiwanensis</name>
    <dbReference type="NCBI Taxonomy" id="666964"/>
    <lineage>
        <taxon>Bacteria</taxon>
        <taxon>Pseudomonadati</taxon>
        <taxon>Pseudomonadota</taxon>
        <taxon>Betaproteobacteria</taxon>
        <taxon>Rhodocyclales</taxon>
        <taxon>Zoogloeaceae</taxon>
        <taxon>Azoarcus</taxon>
    </lineage>
</organism>
<dbReference type="Gene3D" id="3.10.620.30">
    <property type="match status" value="1"/>
</dbReference>
<evidence type="ECO:0000313" key="3">
    <source>
        <dbReference type="Proteomes" id="UP000599523"/>
    </source>
</evidence>
<sequence>MKPLRYHIRHDTRYSYDQPVGESHQLLRLAPRNLPWQKCVAHRIETDPEPVRRQRFFDSFGNAVDALHFEADHDFLAVRSESWVELYAPPFAAASECCNWEAARDALRYTAGKPLTRDLLEASAFLFESTNARLKRDFADYAAVCFVPGRPLLSAVDALMVKIFEEFTFDPEATEVSTPVAEVFANRRGVCQDFAHFMISCLRSLGIAARYVSGYLLTRPPAGKKRLIGADATHAWVSVFCPGLGWVDFDPTNAIRPQLEHIVVGWGRDFSDVSPMRGVLLGGGGHEPDIAVTVVPEDEFTELYTDADMPTLELRPTGS</sequence>
<feature type="domain" description="Transglutaminase-like" evidence="1">
    <location>
        <begin position="183"/>
        <end position="253"/>
    </location>
</feature>
<dbReference type="PANTHER" id="PTHR33490">
    <property type="entry name" value="BLR5614 PROTEIN-RELATED"/>
    <property type="match status" value="1"/>
</dbReference>
<dbReference type="Pfam" id="PF08379">
    <property type="entry name" value="Bact_transglu_N"/>
    <property type="match status" value="1"/>
</dbReference>
<dbReference type="InterPro" id="IPR013589">
    <property type="entry name" value="Bac_transglu_N"/>
</dbReference>
<name>A0A972J8R4_9RHOO</name>
<dbReference type="SUPFAM" id="SSF54001">
    <property type="entry name" value="Cysteine proteinases"/>
    <property type="match status" value="1"/>
</dbReference>
<gene>
    <name evidence="2" type="ORF">GPA21_03650</name>
</gene>
<proteinExistence type="predicted"/>
<dbReference type="InterPro" id="IPR038765">
    <property type="entry name" value="Papain-like_cys_pep_sf"/>
</dbReference>
<dbReference type="SMART" id="SM00460">
    <property type="entry name" value="TGc"/>
    <property type="match status" value="1"/>
</dbReference>
<reference evidence="2" key="1">
    <citation type="submission" date="2019-12" db="EMBL/GenBank/DDBJ databases">
        <title>Comparative genomics gives insights into the taxonomy of the Azoarcus-Aromatoleum group and reveals separate origins of nif in the plant-associated Azoarcus and non-plant-associated Aromatoleum sub-groups.</title>
        <authorList>
            <person name="Lafos M."/>
            <person name="Maluk M."/>
            <person name="Batista M."/>
            <person name="Junghare M."/>
            <person name="Carmona M."/>
            <person name="Faoro H."/>
            <person name="Cruz L.M."/>
            <person name="Battistoni F."/>
            <person name="De Souza E."/>
            <person name="Pedrosa F."/>
            <person name="Chen W.-M."/>
            <person name="Poole P.S."/>
            <person name="Dixon R.A."/>
            <person name="James E.K."/>
        </authorList>
    </citation>
    <scope>NUCLEOTIDE SEQUENCE</scope>
    <source>
        <strain evidence="2">NSC3</strain>
    </source>
</reference>
<comment type="caution">
    <text evidence="2">The sequence shown here is derived from an EMBL/GenBank/DDBJ whole genome shotgun (WGS) entry which is preliminary data.</text>
</comment>
<dbReference type="InterPro" id="IPR002931">
    <property type="entry name" value="Transglutaminase-like"/>
</dbReference>
<accession>A0A972J8R4</accession>
<protein>
    <submittedName>
        <fullName evidence="2">Transglutaminase family protein</fullName>
    </submittedName>
</protein>
<dbReference type="PANTHER" id="PTHR33490:SF7">
    <property type="entry name" value="BLR2979 PROTEIN"/>
    <property type="match status" value="1"/>
</dbReference>
<dbReference type="AlphaFoldDB" id="A0A972J8R4"/>
<dbReference type="RefSeq" id="WP_168986856.1">
    <property type="nucleotide sequence ID" value="NZ_CAWPHM010000044.1"/>
</dbReference>
<dbReference type="EMBL" id="WTVM01000013">
    <property type="protein sequence ID" value="NMG02065.1"/>
    <property type="molecule type" value="Genomic_DNA"/>
</dbReference>
<dbReference type="Proteomes" id="UP000599523">
    <property type="component" value="Unassembled WGS sequence"/>
</dbReference>
<keyword evidence="3" id="KW-1185">Reference proteome</keyword>